<proteinExistence type="predicted"/>
<gene>
    <name evidence="3" type="ORF">UV09_C0024G0008</name>
</gene>
<organism evidence="3 4">
    <name type="scientific">Candidatus Gottesmanbacteria bacterium GW2011_GWA2_42_18</name>
    <dbReference type="NCBI Taxonomy" id="1618442"/>
    <lineage>
        <taxon>Bacteria</taxon>
        <taxon>Candidatus Gottesmaniibacteriota</taxon>
    </lineage>
</organism>
<dbReference type="CDD" id="cd00313">
    <property type="entry name" value="ATP-synt_Fo_Vo_Ao_c"/>
    <property type="match status" value="1"/>
</dbReference>
<protein>
    <submittedName>
        <fullName evidence="3">Uncharacterized protein</fullName>
    </submittedName>
</protein>
<feature type="signal peptide" evidence="2">
    <location>
        <begin position="1"/>
        <end position="23"/>
    </location>
</feature>
<evidence type="ECO:0000256" key="1">
    <source>
        <dbReference type="SAM" id="Phobius"/>
    </source>
</evidence>
<feature type="transmembrane region" description="Helical" evidence="1">
    <location>
        <begin position="206"/>
        <end position="227"/>
    </location>
</feature>
<keyword evidence="2" id="KW-0732">Signal</keyword>
<keyword evidence="1" id="KW-0472">Membrane</keyword>
<name>A0A0G1C8N7_9BACT</name>
<dbReference type="InterPro" id="IPR038662">
    <property type="entry name" value="ATP_synth_F0_csu_sf"/>
</dbReference>
<dbReference type="Gene3D" id="1.20.20.10">
    <property type="entry name" value="F1F0 ATP synthase subunit C"/>
    <property type="match status" value="1"/>
</dbReference>
<evidence type="ECO:0000256" key="2">
    <source>
        <dbReference type="SAM" id="SignalP"/>
    </source>
</evidence>
<keyword evidence="1" id="KW-1133">Transmembrane helix</keyword>
<keyword evidence="1" id="KW-0812">Transmembrane</keyword>
<reference evidence="3 4" key="1">
    <citation type="journal article" date="2015" name="Nature">
        <title>rRNA introns, odd ribosomes, and small enigmatic genomes across a large radiation of phyla.</title>
        <authorList>
            <person name="Brown C.T."/>
            <person name="Hug L.A."/>
            <person name="Thomas B.C."/>
            <person name="Sharon I."/>
            <person name="Castelle C.J."/>
            <person name="Singh A."/>
            <person name="Wilkins M.J."/>
            <person name="Williams K.H."/>
            <person name="Banfield J.F."/>
        </authorList>
    </citation>
    <scope>NUCLEOTIDE SEQUENCE [LARGE SCALE GENOMIC DNA]</scope>
</reference>
<sequence>MRKVWLFLIIFLSALVIPSTLQAQAVPDFAIATTYSIPEKDLKEIEDGDILSITAKENILERTTNPYDEKMYGVYVTNPQIVFRTSGNNMPVARVGEVDVNVTTLSGAIARGDFITSSKITGKGQKASLAEGYLLGIALSDFSEKDGTELKFENKSYRQGKIKVAIGIGPSSLSAINSSGGFLGTARQVGLSFFSLVSANKEAEKIFRYILSALVAIISILGGIYFFGRNVTKGIESIGRNPLAKTTIQTMIIINVVLIGLVSLGGIILSLTILAL</sequence>
<feature type="chain" id="PRO_5002536225" evidence="2">
    <location>
        <begin position="24"/>
        <end position="276"/>
    </location>
</feature>
<dbReference type="EMBL" id="LCDD01000024">
    <property type="protein sequence ID" value="KKS45993.1"/>
    <property type="molecule type" value="Genomic_DNA"/>
</dbReference>
<evidence type="ECO:0000313" key="3">
    <source>
        <dbReference type="EMBL" id="KKS45993.1"/>
    </source>
</evidence>
<dbReference type="Proteomes" id="UP000034320">
    <property type="component" value="Unassembled WGS sequence"/>
</dbReference>
<accession>A0A0G1C8N7</accession>
<dbReference type="AlphaFoldDB" id="A0A0G1C8N7"/>
<evidence type="ECO:0000313" key="4">
    <source>
        <dbReference type="Proteomes" id="UP000034320"/>
    </source>
</evidence>
<feature type="transmembrane region" description="Helical" evidence="1">
    <location>
        <begin position="248"/>
        <end position="275"/>
    </location>
</feature>
<comment type="caution">
    <text evidence="3">The sequence shown here is derived from an EMBL/GenBank/DDBJ whole genome shotgun (WGS) entry which is preliminary data.</text>
</comment>